<dbReference type="Proteomes" id="UP000241769">
    <property type="component" value="Unassembled WGS sequence"/>
</dbReference>
<feature type="compositionally biased region" description="Basic and acidic residues" evidence="2">
    <location>
        <begin position="664"/>
        <end position="674"/>
    </location>
</feature>
<evidence type="ECO:0000256" key="1">
    <source>
        <dbReference type="SAM" id="Coils"/>
    </source>
</evidence>
<accession>A0A2P6NPZ2</accession>
<dbReference type="EMBL" id="MDYQ01000036">
    <property type="protein sequence ID" value="PRP86031.1"/>
    <property type="molecule type" value="Genomic_DNA"/>
</dbReference>
<evidence type="ECO:0000313" key="4">
    <source>
        <dbReference type="Proteomes" id="UP000241769"/>
    </source>
</evidence>
<feature type="coiled-coil region" evidence="1">
    <location>
        <begin position="879"/>
        <end position="913"/>
    </location>
</feature>
<feature type="compositionally biased region" description="Polar residues" evidence="2">
    <location>
        <begin position="1150"/>
        <end position="1176"/>
    </location>
</feature>
<keyword evidence="1" id="KW-0175">Coiled coil</keyword>
<feature type="compositionally biased region" description="Polar residues" evidence="2">
    <location>
        <begin position="826"/>
        <end position="835"/>
    </location>
</feature>
<name>A0A2P6NPZ2_9EUKA</name>
<feature type="compositionally biased region" description="Pro residues" evidence="2">
    <location>
        <begin position="971"/>
        <end position="980"/>
    </location>
</feature>
<reference evidence="3 4" key="1">
    <citation type="journal article" date="2018" name="Genome Biol. Evol.">
        <title>Multiple Roots of Fruiting Body Formation in Amoebozoa.</title>
        <authorList>
            <person name="Hillmann F."/>
            <person name="Forbes G."/>
            <person name="Novohradska S."/>
            <person name="Ferling I."/>
            <person name="Riege K."/>
            <person name="Groth M."/>
            <person name="Westermann M."/>
            <person name="Marz M."/>
            <person name="Spaller T."/>
            <person name="Winckler T."/>
            <person name="Schaap P."/>
            <person name="Glockner G."/>
        </authorList>
    </citation>
    <scope>NUCLEOTIDE SEQUENCE [LARGE SCALE GENOMIC DNA]</scope>
    <source>
        <strain evidence="3 4">Jena</strain>
    </source>
</reference>
<organism evidence="3 4">
    <name type="scientific">Planoprotostelium fungivorum</name>
    <dbReference type="NCBI Taxonomy" id="1890364"/>
    <lineage>
        <taxon>Eukaryota</taxon>
        <taxon>Amoebozoa</taxon>
        <taxon>Evosea</taxon>
        <taxon>Variosea</taxon>
        <taxon>Cavosteliida</taxon>
        <taxon>Cavosteliaceae</taxon>
        <taxon>Planoprotostelium</taxon>
    </lineage>
</organism>
<proteinExistence type="predicted"/>
<sequence>MPSQKPPATDVCSVDLIMTEYQDGEVYIDVVTPTERLLPVAWEDVLVKEIDYNNNEKARRRTASDEEEKLELLQERVYEGCREIEELWDVHYDLGLGNGVLQVLNMTVAERAMREFRNSVRPIQLDHKQTFAYHKETGINPFRDEDTPSTPSSTGHFLSGEFTTKERKDRNREQLKRQIEDLVSNVVTDACLIQSESEEKLARPLVDAEVLSFIERERQKDILIDTLRGQLIRRNRSLAEQRTAYMRELLVLKNQLSRRKDLGEEPAQWGQFWKYDLGSLEEATREEAPASTTPSHVIMKMQAQFDAEKEEMQMRFDDEMALVNDQLLSQQFLREAQDKDFQLKMKEMKSETEKKLLTTKTLFEEEKKAIQITMEETLRKNKERYKDIKRRSGEESASRIRTLTQREEYLKDSIETLKAQHRRELSARETEVKAKSIAIEELKQRLISASSTNKERTDAGYVQMRLIERENERNEEFKFMSASLLESRNEVLNQRTRLETSAMMFEELSVKYLTLLENFKKSEQSLKDAQQLGVVASSMRVQEKEKKSLMTEISSIQKELLKRRNSINKGNRKPEDDEALSRRLKIAEKLLGQKIVQMENNSVEFLDLLHRFEEFEAELDMVEKDAKTAGAVEELLKSSYKTGPVDITNASVAKIKGSLARRNSSKDVTEDVKKKASAGLKKTQSKPALFPGRAASSSSQPNLNHNLEPSRPIAIEKIRAERLDAPEGRLRAGSSPPAVNYFDTSVGTRGHRSMSRHLQLPNPEVFGGNSLDEVPSPRTISTEEDTSSKGDTSQYLPEREDQSTPSTITIHLPSNSSEVPDDTAPSGVTISPSHSTLLAIPQEQAGRRSRSVSLRIPEDIEVMGQPSPRLSPRRIDPALEEMKREGASTKRALEDANRQIDYLLSENERLRRLTVTMAQNPAEETPTREKRTSKAPVPYLGLSIVSRTDDKGKVLMSPRQQLASLNQPSPTSNPPSPTSNPPEEQDPRSLTPELMAALASRSQKVNTSKPNALGNEDWISQLSVWERLQIRARILSHKLRHTIGNINQKRREDIERTLRDTALLQSDDVAQRETEDYDSYMYIGTNPSITRTRVVTANFQPHAPSSVTVKEFEESLPISQGFNQNSFFPLPRDINLEPSPRKTHGPSPPQTAKTNNLTSTSLPQSRLGTTMLSTGVKQKVKFPAPPSNIETSPTIKPTHAVKIPSSLRKNDVTS</sequence>
<comment type="caution">
    <text evidence="3">The sequence shown here is derived from an EMBL/GenBank/DDBJ whole genome shotgun (WGS) entry which is preliminary data.</text>
</comment>
<dbReference type="InParanoid" id="A0A2P6NPZ2"/>
<dbReference type="AlphaFoldDB" id="A0A2P6NPZ2"/>
<keyword evidence="4" id="KW-1185">Reference proteome</keyword>
<feature type="compositionally biased region" description="Polar residues" evidence="2">
    <location>
        <begin position="695"/>
        <end position="707"/>
    </location>
</feature>
<gene>
    <name evidence="3" type="ORF">PROFUN_05802</name>
</gene>
<feature type="region of interest" description="Disordered" evidence="2">
    <location>
        <begin position="727"/>
        <end position="835"/>
    </location>
</feature>
<feature type="region of interest" description="Disordered" evidence="2">
    <location>
        <begin position="1123"/>
        <end position="1214"/>
    </location>
</feature>
<feature type="compositionally biased region" description="Polar residues" evidence="2">
    <location>
        <begin position="803"/>
        <end position="818"/>
    </location>
</feature>
<protein>
    <submittedName>
        <fullName evidence="3">Uncharacterized protein</fullName>
    </submittedName>
</protein>
<feature type="region of interest" description="Disordered" evidence="2">
    <location>
        <begin position="658"/>
        <end position="710"/>
    </location>
</feature>
<feature type="region of interest" description="Disordered" evidence="2">
    <location>
        <begin position="139"/>
        <end position="170"/>
    </location>
</feature>
<evidence type="ECO:0000256" key="2">
    <source>
        <dbReference type="SAM" id="MobiDB-lite"/>
    </source>
</evidence>
<evidence type="ECO:0000313" key="3">
    <source>
        <dbReference type="EMBL" id="PRP86031.1"/>
    </source>
</evidence>
<feature type="region of interest" description="Disordered" evidence="2">
    <location>
        <begin position="962"/>
        <end position="989"/>
    </location>
</feature>